<dbReference type="Pfam" id="PF06985">
    <property type="entry name" value="HET"/>
    <property type="match status" value="1"/>
</dbReference>
<evidence type="ECO:0000313" key="4">
    <source>
        <dbReference type="Proteomes" id="UP000256645"/>
    </source>
</evidence>
<feature type="region of interest" description="Disordered" evidence="1">
    <location>
        <begin position="499"/>
        <end position="533"/>
    </location>
</feature>
<dbReference type="InterPro" id="IPR010730">
    <property type="entry name" value="HET"/>
</dbReference>
<dbReference type="PANTHER" id="PTHR33112:SF12">
    <property type="entry name" value="HETEROKARYON INCOMPATIBILITY DOMAIN-CONTAINING PROTEIN"/>
    <property type="match status" value="1"/>
</dbReference>
<evidence type="ECO:0000256" key="1">
    <source>
        <dbReference type="SAM" id="MobiDB-lite"/>
    </source>
</evidence>
<evidence type="ECO:0000313" key="3">
    <source>
        <dbReference type="EMBL" id="RDW56987.1"/>
    </source>
</evidence>
<organism evidence="3 4">
    <name type="scientific">Coleophoma cylindrospora</name>
    <dbReference type="NCBI Taxonomy" id="1849047"/>
    <lineage>
        <taxon>Eukaryota</taxon>
        <taxon>Fungi</taxon>
        <taxon>Dikarya</taxon>
        <taxon>Ascomycota</taxon>
        <taxon>Pezizomycotina</taxon>
        <taxon>Leotiomycetes</taxon>
        <taxon>Helotiales</taxon>
        <taxon>Dermateaceae</taxon>
        <taxon>Coleophoma</taxon>
    </lineage>
</organism>
<protein>
    <recommendedName>
        <fullName evidence="2">Heterokaryon incompatibility domain-containing protein</fullName>
    </recommendedName>
</protein>
<dbReference type="PANTHER" id="PTHR33112">
    <property type="entry name" value="DOMAIN PROTEIN, PUTATIVE-RELATED"/>
    <property type="match status" value="1"/>
</dbReference>
<dbReference type="OrthoDB" id="5428863at2759"/>
<keyword evidence="4" id="KW-1185">Reference proteome</keyword>
<dbReference type="EMBL" id="PDLM01000027">
    <property type="protein sequence ID" value="RDW56987.1"/>
    <property type="molecule type" value="Genomic_DNA"/>
</dbReference>
<proteinExistence type="predicted"/>
<evidence type="ECO:0000259" key="2">
    <source>
        <dbReference type="Pfam" id="PF06985"/>
    </source>
</evidence>
<feature type="domain" description="Heterokaryon incompatibility" evidence="2">
    <location>
        <begin position="190"/>
        <end position="267"/>
    </location>
</feature>
<name>A0A3D8Q5N1_9HELO</name>
<dbReference type="STRING" id="1849047.A0A3D8Q5N1"/>
<reference evidence="3 4" key="1">
    <citation type="journal article" date="2018" name="IMA Fungus">
        <title>IMA Genome-F 9: Draft genome sequence of Annulohypoxylon stygium, Aspergillus mulundensis, Berkeleyomyces basicola (syn. Thielaviopsis basicola), Ceratocystis smalleyi, two Cercospora beticola strains, Coleophoma cylindrospora, Fusarium fracticaudum, Phialophora cf. hyalina, and Morchella septimelata.</title>
        <authorList>
            <person name="Wingfield B.D."/>
            <person name="Bills G.F."/>
            <person name="Dong Y."/>
            <person name="Huang W."/>
            <person name="Nel W.J."/>
            <person name="Swalarsk-Parry B.S."/>
            <person name="Vaghefi N."/>
            <person name="Wilken P.M."/>
            <person name="An Z."/>
            <person name="de Beer Z.W."/>
            <person name="De Vos L."/>
            <person name="Chen L."/>
            <person name="Duong T.A."/>
            <person name="Gao Y."/>
            <person name="Hammerbacher A."/>
            <person name="Kikkert J.R."/>
            <person name="Li Y."/>
            <person name="Li H."/>
            <person name="Li K."/>
            <person name="Li Q."/>
            <person name="Liu X."/>
            <person name="Ma X."/>
            <person name="Naidoo K."/>
            <person name="Pethybridge S.J."/>
            <person name="Sun J."/>
            <person name="Steenkamp E.T."/>
            <person name="van der Nest M.A."/>
            <person name="van Wyk S."/>
            <person name="Wingfield M.J."/>
            <person name="Xiong C."/>
            <person name="Yue Q."/>
            <person name="Zhang X."/>
        </authorList>
    </citation>
    <scope>NUCLEOTIDE SEQUENCE [LARGE SCALE GENOMIC DNA]</scope>
    <source>
        <strain evidence="3 4">BP6252</strain>
    </source>
</reference>
<comment type="caution">
    <text evidence="3">The sequence shown here is derived from an EMBL/GenBank/DDBJ whole genome shotgun (WGS) entry which is preliminary data.</text>
</comment>
<gene>
    <name evidence="3" type="ORF">BP6252_13940</name>
</gene>
<sequence>MRPKRKATAMVPPDAAETIPKRHRKELRTIPECNLCLELIRLAGLPLEDAVYELKVGKYDELRLSSCTTHSPIIAKCDMWAKCSIWQGEIGLTKQPFQRSVQVLVDYHSVLTLTRLPGINCDSGTSPGKLLQPQWIEPGLLALWRKKCHDLHGASCSGPRFGSQMAASHPRLLIDTWRMCITEASAEHSYVALSYVWGGYDQLKTSKANLDRLKEENALQQPDFLSRIPQTILDAIHLVKGLERYLWVDSLCIIQDDEASKHVQIRENADYGLRGIQDVSQPRDFSQEVYHILGEQSFVHSPPFPLSESVWVKRGWTLQESLLSQKKVFFCGDRVQWQCSRAFWDEEIKPDDLVIPISERPSLRYTAEADMSALLTSPWPDFEGYAQLVSTFCTKELTYPEDILSAFYGFSYALSTIFRGGFIFGIPNLFFDVGLLWVGDGKLGCRPGSLPSWSWMGWSEHIDTGFWGSACQNVKLRSGKEMEPSTSMRTIPLVQWSCSDSPDSPKRPIAQTTPEENIEKDHVPAGWTRKPHSPHRQFKMWGHQTFDKKGEWTGHVSGSCQLREPAYHFTHVSDPTTEFWYPIPLQDPKEPPIIQTQSPVLSCTTKRAFFKLGGQMDLYEWKVSLHTNSGAWAGCLELHNSDQIDYSDSPEKILPGPGDCCELVAISMGFAYNDWAEYRLAEWEMAERPKKGEKYEFYNVLWIEWQDGIASRKGLGRVHKPAWEQQELETIELILR</sequence>
<dbReference type="Proteomes" id="UP000256645">
    <property type="component" value="Unassembled WGS sequence"/>
</dbReference>
<dbReference type="AlphaFoldDB" id="A0A3D8Q5N1"/>
<accession>A0A3D8Q5N1</accession>